<dbReference type="NCBIfam" id="TIGR01292">
    <property type="entry name" value="TRX_reduct"/>
    <property type="match status" value="1"/>
</dbReference>
<accession>A0AAX3BAN4</accession>
<dbReference type="InterPro" id="IPR023753">
    <property type="entry name" value="FAD/NAD-binding_dom"/>
</dbReference>
<evidence type="ECO:0000259" key="9">
    <source>
        <dbReference type="Pfam" id="PF07992"/>
    </source>
</evidence>
<evidence type="ECO:0000256" key="2">
    <source>
        <dbReference type="ARBA" id="ARBA00022630"/>
    </source>
</evidence>
<dbReference type="Gene3D" id="3.50.50.60">
    <property type="entry name" value="FAD/NAD(P)-binding domain"/>
    <property type="match status" value="2"/>
</dbReference>
<comment type="subunit">
    <text evidence="7">Homodimer.</text>
</comment>
<sequence>MLQIHLSTSENQTSSDIYDVIIIGSGPAGMAAAIYTGRSLLKTLMLEKIGSGGQAALTELIENYPGFPHGINGYELSQKMEEQAKNFGTSFDYAEVQKVTQDETGIFHVFTESREFLSKTVIIATGASPKKLGVPGEEKFIGRGISFCATCDASFYKDKVVAVVGGGDSAVEEGMYLTKFAKKVYLIHRRDQLRAAKIVQKRAFQTPGMEFIWDTVVEEIKGENFVEALKLKNVKTNETSWLEVNGVFLYIGLLPNTNFIEGVEKDEQGYIITDEMMRTNIPGLFAAGDCRHTPLRQVITAASDGAIAAYAVEKYLETLPHEKA</sequence>
<evidence type="ECO:0000313" key="10">
    <source>
        <dbReference type="EMBL" id="URA09320.1"/>
    </source>
</evidence>
<evidence type="ECO:0000256" key="4">
    <source>
        <dbReference type="ARBA" id="ARBA00023002"/>
    </source>
</evidence>
<keyword evidence="4 7" id="KW-0560">Oxidoreductase</keyword>
<dbReference type="RefSeq" id="WP_271434447.1">
    <property type="nucleotide sequence ID" value="NZ_CP073355.1"/>
</dbReference>
<evidence type="ECO:0000256" key="3">
    <source>
        <dbReference type="ARBA" id="ARBA00022827"/>
    </source>
</evidence>
<organism evidence="10 11">
    <name type="scientific">Thermospira aquatica</name>
    <dbReference type="NCBI Taxonomy" id="2828656"/>
    <lineage>
        <taxon>Bacteria</taxon>
        <taxon>Pseudomonadati</taxon>
        <taxon>Spirochaetota</taxon>
        <taxon>Spirochaetia</taxon>
        <taxon>Brevinematales</taxon>
        <taxon>Thermospiraceae</taxon>
        <taxon>Thermospira</taxon>
    </lineage>
</organism>
<feature type="domain" description="FAD/NAD(P)-binding" evidence="9">
    <location>
        <begin position="18"/>
        <end position="305"/>
    </location>
</feature>
<dbReference type="PROSITE" id="PS00573">
    <property type="entry name" value="PYRIDINE_REDOX_2"/>
    <property type="match status" value="1"/>
</dbReference>
<evidence type="ECO:0000256" key="1">
    <source>
        <dbReference type="ARBA" id="ARBA00009333"/>
    </source>
</evidence>
<keyword evidence="3 7" id="KW-0274">FAD</keyword>
<reference evidence="10" key="2">
    <citation type="submission" date="2022-06" db="EMBL/GenBank/DDBJ databases">
        <title>Thermospira aquatica gen. nov., sp. nov.</title>
        <authorList>
            <person name="Ben Ali Gam Z."/>
            <person name="Labat M."/>
        </authorList>
    </citation>
    <scope>NUCLEOTIDE SEQUENCE</scope>
    <source>
        <strain evidence="10">F1F22</strain>
    </source>
</reference>
<dbReference type="Proteomes" id="UP001056539">
    <property type="component" value="Chromosome"/>
</dbReference>
<dbReference type="InterPro" id="IPR036188">
    <property type="entry name" value="FAD/NAD-bd_sf"/>
</dbReference>
<protein>
    <recommendedName>
        <fullName evidence="7">Thioredoxin reductase</fullName>
        <ecNumber evidence="7">1.8.1.9</ecNumber>
    </recommendedName>
</protein>
<keyword evidence="6 7" id="KW-0676">Redox-active center</keyword>
<dbReference type="AlphaFoldDB" id="A0AAX3BAN4"/>
<dbReference type="SUPFAM" id="SSF51905">
    <property type="entry name" value="FAD/NAD(P)-binding domain"/>
    <property type="match status" value="1"/>
</dbReference>
<evidence type="ECO:0000313" key="11">
    <source>
        <dbReference type="Proteomes" id="UP001056539"/>
    </source>
</evidence>
<dbReference type="KEGG" id="taqu:KDW03_07440"/>
<dbReference type="EC" id="1.8.1.9" evidence="7"/>
<dbReference type="PRINTS" id="PR00368">
    <property type="entry name" value="FADPNR"/>
</dbReference>
<comment type="catalytic activity">
    <reaction evidence="7">
        <text>[thioredoxin]-dithiol + NADP(+) = [thioredoxin]-disulfide + NADPH + H(+)</text>
        <dbReference type="Rhea" id="RHEA:20345"/>
        <dbReference type="Rhea" id="RHEA-COMP:10698"/>
        <dbReference type="Rhea" id="RHEA-COMP:10700"/>
        <dbReference type="ChEBI" id="CHEBI:15378"/>
        <dbReference type="ChEBI" id="CHEBI:29950"/>
        <dbReference type="ChEBI" id="CHEBI:50058"/>
        <dbReference type="ChEBI" id="CHEBI:57783"/>
        <dbReference type="ChEBI" id="CHEBI:58349"/>
        <dbReference type="EC" id="1.8.1.9"/>
    </reaction>
</comment>
<dbReference type="InterPro" id="IPR005982">
    <property type="entry name" value="Thioredox_Rdtase"/>
</dbReference>
<keyword evidence="8" id="KW-0521">NADP</keyword>
<comment type="cofactor">
    <cofactor evidence="8">
        <name>FAD</name>
        <dbReference type="ChEBI" id="CHEBI:57692"/>
    </cofactor>
    <text evidence="8">Binds 1 FAD per subunit.</text>
</comment>
<evidence type="ECO:0000256" key="8">
    <source>
        <dbReference type="RuleBase" id="RU003881"/>
    </source>
</evidence>
<dbReference type="InterPro" id="IPR050097">
    <property type="entry name" value="Ferredoxin-NADP_redctase_2"/>
</dbReference>
<keyword evidence="2 7" id="KW-0285">Flavoprotein</keyword>
<dbReference type="PANTHER" id="PTHR48105">
    <property type="entry name" value="THIOREDOXIN REDUCTASE 1-RELATED-RELATED"/>
    <property type="match status" value="1"/>
</dbReference>
<dbReference type="GO" id="GO:0005737">
    <property type="term" value="C:cytoplasm"/>
    <property type="evidence" value="ECO:0007669"/>
    <property type="project" value="InterPro"/>
</dbReference>
<dbReference type="InterPro" id="IPR008255">
    <property type="entry name" value="Pyr_nucl-diS_OxRdtase_2_AS"/>
</dbReference>
<keyword evidence="5" id="KW-1015">Disulfide bond</keyword>
<evidence type="ECO:0000256" key="5">
    <source>
        <dbReference type="ARBA" id="ARBA00023157"/>
    </source>
</evidence>
<name>A0AAX3BAN4_9SPIR</name>
<gene>
    <name evidence="10" type="primary">trxB</name>
    <name evidence="10" type="ORF">KDW03_07440</name>
</gene>
<dbReference type="PRINTS" id="PR00469">
    <property type="entry name" value="PNDRDTASEII"/>
</dbReference>
<dbReference type="GO" id="GO:0004791">
    <property type="term" value="F:thioredoxin-disulfide reductase (NADPH) activity"/>
    <property type="evidence" value="ECO:0007669"/>
    <property type="project" value="UniProtKB-UniRule"/>
</dbReference>
<dbReference type="EMBL" id="CP073355">
    <property type="protein sequence ID" value="URA09320.1"/>
    <property type="molecule type" value="Genomic_DNA"/>
</dbReference>
<proteinExistence type="inferred from homology"/>
<keyword evidence="11" id="KW-1185">Reference proteome</keyword>
<evidence type="ECO:0000256" key="7">
    <source>
        <dbReference type="RuleBase" id="RU003880"/>
    </source>
</evidence>
<comment type="similarity">
    <text evidence="1 7">Belongs to the class-II pyridine nucleotide-disulfide oxidoreductase family.</text>
</comment>
<evidence type="ECO:0000256" key="6">
    <source>
        <dbReference type="ARBA" id="ARBA00023284"/>
    </source>
</evidence>
<dbReference type="Pfam" id="PF07992">
    <property type="entry name" value="Pyr_redox_2"/>
    <property type="match status" value="1"/>
</dbReference>
<dbReference type="GO" id="GO:0019430">
    <property type="term" value="P:removal of superoxide radicals"/>
    <property type="evidence" value="ECO:0007669"/>
    <property type="project" value="UniProtKB-UniRule"/>
</dbReference>
<reference evidence="10" key="1">
    <citation type="submission" date="2021-04" db="EMBL/GenBank/DDBJ databases">
        <authorList>
            <person name="Postec A."/>
        </authorList>
    </citation>
    <scope>NUCLEOTIDE SEQUENCE</scope>
    <source>
        <strain evidence="10">F1F22</strain>
    </source>
</reference>